<gene>
    <name evidence="1" type="ORF">OTG14_08345</name>
</gene>
<protein>
    <submittedName>
        <fullName evidence="1">Uncharacterized protein</fullName>
    </submittedName>
</protein>
<proteinExistence type="predicted"/>
<evidence type="ECO:0000313" key="1">
    <source>
        <dbReference type="EMBL" id="MCX8302977.1"/>
    </source>
</evidence>
<sequence length="102" mass="11656">MTWVTIFDGVVMGDHIKVQRYVDEDSEEDYPVRVKATDKNPPQITPPIVEEGAIMIPLPPHNPNHRFTFDYDNINDMYNKFASDSGRDTEFTDALEKAILGN</sequence>
<evidence type="ECO:0000313" key="2">
    <source>
        <dbReference type="Proteomes" id="UP001163211"/>
    </source>
</evidence>
<accession>A0ABT3XDQ3</accession>
<reference evidence="1" key="1">
    <citation type="submission" date="2022-11" db="EMBL/GenBank/DDBJ databases">
        <title>The draft genomes of two Enterobacter strains.</title>
        <authorList>
            <person name="He Y."/>
            <person name="Wu S."/>
            <person name="Feng Y."/>
            <person name="Zong Z."/>
        </authorList>
    </citation>
    <scope>NUCLEOTIDE SEQUENCE</scope>
    <source>
        <strain evidence="1">155092</strain>
    </source>
</reference>
<name>A0ABT3XDQ3_9ENTR</name>
<keyword evidence="2" id="KW-1185">Reference proteome</keyword>
<dbReference type="EMBL" id="JAPMLV010000001">
    <property type="protein sequence ID" value="MCX8302977.1"/>
    <property type="molecule type" value="Genomic_DNA"/>
</dbReference>
<organism evidence="1 2">
    <name type="scientific">Enterobacter pseudoroggenkampii</name>
    <dbReference type="NCBI Taxonomy" id="2996112"/>
    <lineage>
        <taxon>Bacteria</taxon>
        <taxon>Pseudomonadati</taxon>
        <taxon>Pseudomonadota</taxon>
        <taxon>Gammaproteobacteria</taxon>
        <taxon>Enterobacterales</taxon>
        <taxon>Enterobacteriaceae</taxon>
        <taxon>Enterobacter</taxon>
    </lineage>
</organism>
<dbReference type="Proteomes" id="UP001163211">
    <property type="component" value="Unassembled WGS sequence"/>
</dbReference>
<dbReference type="RefSeq" id="WP_267214914.1">
    <property type="nucleotide sequence ID" value="NZ_JAPMLV010000001.1"/>
</dbReference>
<comment type="caution">
    <text evidence="1">The sequence shown here is derived from an EMBL/GenBank/DDBJ whole genome shotgun (WGS) entry which is preliminary data.</text>
</comment>